<feature type="region of interest" description="Disordered" evidence="6">
    <location>
        <begin position="1321"/>
        <end position="1341"/>
    </location>
</feature>
<dbReference type="GO" id="GO:0016342">
    <property type="term" value="C:catenin complex"/>
    <property type="evidence" value="ECO:0007669"/>
    <property type="project" value="TreeGrafter"/>
</dbReference>
<feature type="transmembrane region" description="Helical" evidence="7">
    <location>
        <begin position="1379"/>
        <end position="1403"/>
    </location>
</feature>
<comment type="subcellular location">
    <subcellularLocation>
        <location evidence="1">Membrane</location>
    </subcellularLocation>
</comment>
<dbReference type="CDD" id="cd11304">
    <property type="entry name" value="Cadherin_repeat"/>
    <property type="match status" value="6"/>
</dbReference>
<feature type="transmembrane region" description="Helical" evidence="7">
    <location>
        <begin position="12"/>
        <end position="33"/>
    </location>
</feature>
<evidence type="ECO:0000256" key="2">
    <source>
        <dbReference type="ARBA" id="ARBA00022737"/>
    </source>
</evidence>
<evidence type="ECO:0000256" key="4">
    <source>
        <dbReference type="ARBA" id="ARBA00023136"/>
    </source>
</evidence>
<dbReference type="GO" id="GO:0016477">
    <property type="term" value="P:cell migration"/>
    <property type="evidence" value="ECO:0007669"/>
    <property type="project" value="TreeGrafter"/>
</dbReference>
<reference evidence="10" key="2">
    <citation type="submission" date="2023-11" db="UniProtKB">
        <authorList>
            <consortium name="WormBaseParasite"/>
        </authorList>
    </citation>
    <scope>IDENTIFICATION</scope>
</reference>
<keyword evidence="9" id="KW-1185">Reference proteome</keyword>
<dbReference type="GO" id="GO:0008013">
    <property type="term" value="F:beta-catenin binding"/>
    <property type="evidence" value="ECO:0007669"/>
    <property type="project" value="TreeGrafter"/>
</dbReference>
<dbReference type="Pfam" id="PF00028">
    <property type="entry name" value="Cadherin"/>
    <property type="match status" value="2"/>
</dbReference>
<dbReference type="InterPro" id="IPR039808">
    <property type="entry name" value="Cadherin"/>
</dbReference>
<feature type="region of interest" description="Disordered" evidence="6">
    <location>
        <begin position="1785"/>
        <end position="1843"/>
    </location>
</feature>
<evidence type="ECO:0000256" key="6">
    <source>
        <dbReference type="SAM" id="MobiDB-lite"/>
    </source>
</evidence>
<feature type="domain" description="Cadherin" evidence="8">
    <location>
        <begin position="961"/>
        <end position="1071"/>
    </location>
</feature>
<feature type="compositionally biased region" description="Low complexity" evidence="6">
    <location>
        <begin position="1327"/>
        <end position="1341"/>
    </location>
</feature>
<keyword evidence="7" id="KW-0812">Transmembrane</keyword>
<dbReference type="Gene3D" id="2.60.40.60">
    <property type="entry name" value="Cadherins"/>
    <property type="match status" value="6"/>
</dbReference>
<evidence type="ECO:0000256" key="1">
    <source>
        <dbReference type="ARBA" id="ARBA00004370"/>
    </source>
</evidence>
<organism evidence="9 10">
    <name type="scientific">Trichobilharzia regenti</name>
    <name type="common">Nasal bird schistosome</name>
    <dbReference type="NCBI Taxonomy" id="157069"/>
    <lineage>
        <taxon>Eukaryota</taxon>
        <taxon>Metazoa</taxon>
        <taxon>Spiralia</taxon>
        <taxon>Lophotrochozoa</taxon>
        <taxon>Platyhelminthes</taxon>
        <taxon>Trematoda</taxon>
        <taxon>Digenea</taxon>
        <taxon>Strigeidida</taxon>
        <taxon>Schistosomatoidea</taxon>
        <taxon>Schistosomatidae</taxon>
        <taxon>Trichobilharzia</taxon>
    </lineage>
</organism>
<dbReference type="PROSITE" id="PS00232">
    <property type="entry name" value="CADHERIN_1"/>
    <property type="match status" value="4"/>
</dbReference>
<evidence type="ECO:0000259" key="8">
    <source>
        <dbReference type="PROSITE" id="PS50268"/>
    </source>
</evidence>
<evidence type="ECO:0000256" key="3">
    <source>
        <dbReference type="ARBA" id="ARBA00022837"/>
    </source>
</evidence>
<dbReference type="Proteomes" id="UP000050795">
    <property type="component" value="Unassembled WGS sequence"/>
</dbReference>
<keyword evidence="7" id="KW-1133">Transmembrane helix</keyword>
<dbReference type="GO" id="GO:0045296">
    <property type="term" value="F:cadherin binding"/>
    <property type="evidence" value="ECO:0007669"/>
    <property type="project" value="TreeGrafter"/>
</dbReference>
<dbReference type="GO" id="GO:0005509">
    <property type="term" value="F:calcium ion binding"/>
    <property type="evidence" value="ECO:0007669"/>
    <property type="project" value="UniProtKB-UniRule"/>
</dbReference>
<keyword evidence="2" id="KW-0677">Repeat</keyword>
<keyword evidence="4 7" id="KW-0472">Membrane</keyword>
<feature type="domain" description="Cadherin" evidence="8">
    <location>
        <begin position="801"/>
        <end position="918"/>
    </location>
</feature>
<evidence type="ECO:0000256" key="7">
    <source>
        <dbReference type="SAM" id="Phobius"/>
    </source>
</evidence>
<dbReference type="SUPFAM" id="SSF49313">
    <property type="entry name" value="Cadherin-like"/>
    <property type="match status" value="6"/>
</dbReference>
<feature type="domain" description="Cadherin" evidence="8">
    <location>
        <begin position="267"/>
        <end position="370"/>
    </location>
</feature>
<feature type="domain" description="Cadherin" evidence="8">
    <location>
        <begin position="1118"/>
        <end position="1239"/>
    </location>
</feature>
<proteinExistence type="predicted"/>
<dbReference type="InterPro" id="IPR020894">
    <property type="entry name" value="Cadherin_CS"/>
</dbReference>
<evidence type="ECO:0000313" key="10">
    <source>
        <dbReference type="WBParaSite" id="TREG1_125440.1"/>
    </source>
</evidence>
<dbReference type="InterPro" id="IPR002126">
    <property type="entry name" value="Cadherin-like_dom"/>
</dbReference>
<evidence type="ECO:0000256" key="5">
    <source>
        <dbReference type="PROSITE-ProRule" id="PRU00043"/>
    </source>
</evidence>
<feature type="domain" description="Cadherin" evidence="8">
    <location>
        <begin position="453"/>
        <end position="584"/>
    </location>
</feature>
<feature type="domain" description="Cadherin" evidence="8">
    <location>
        <begin position="623"/>
        <end position="800"/>
    </location>
</feature>
<protein>
    <recommendedName>
        <fullName evidence="8">Cadherin domain-containing protein</fullName>
    </recommendedName>
</protein>
<dbReference type="PROSITE" id="PS50268">
    <property type="entry name" value="CADHERIN_2"/>
    <property type="match status" value="6"/>
</dbReference>
<keyword evidence="3 5" id="KW-0106">Calcium</keyword>
<dbReference type="SMART" id="SM00112">
    <property type="entry name" value="CA"/>
    <property type="match status" value="6"/>
</dbReference>
<sequence>MKNIHSMSIINCYYLYYIIKCLISALLLSIITADDSYNNNNQCIVTEEILISTFVCDLNFLFEKYAPKNTSSHLNNPIVVLNILNENQHFQIIDQYKLVTKGRIDREQYVYEKLCQNVNINNDNNNNNNGDNSFKDYSFTEDLIDDDPSLVDCTIILEFALISRNRTFKPILINLPVKIQDINDNIPRFDQYTSGLRLEVSEDISSTISKYYTIPSLVYLPTLLSSISHSSSTSSPTGYWKGNSFHATESALLHQNKKRELAVLPLAKDVDYGVNGTVAYRLEGPDAEYFELVNHTVEPSRTGHSSLHSTPRNIKSLHLISHLTLDREHKSEYRLILLAYDQSEQFQNRHTSQLPISIQLKEVNEYPPIFNLGINITTLQYGFNDQFTLNSDTKYIGHSNRFHPQVQIKSFSYHYSEVENGAQGGGATSGGVGGGQVASSVQLSDINYLILGIPEDINVGSRIYCVQAIDIDSIDFSTFTSKNTNQYPYQYQHYQEQHHQSIKHYPHNTVHYFIAQETDLVVKHYFRLGKEDGWITLIHQLDYETSRHAYILPIVAVDFGRPQLSSTLTLTIQVVDVNDEAPSISIRGIEPTNLANRYYHQLQKQQSTLLDNFSPGRFQILNVRENSPAGTFIAKVSARDRDTGTAGEVECYLSEVENFNRKPLGIDLAFILEKSSGLHNIGVHSTEDKTIPTTAAIVSNNNNEQTAQSAYTSQTSAAALNVLGRHDTEYILMTRESLDRELKSTYFIYLTCHDQVDKFDSSSIFASSQSLPTPTSLKRLSSTKLLKINILDENDNGPQFDRLRYEVKILENSVENTELIKLNAIDKDEENHIAYRFAQSTDQFIQNYTDMVLNLIQKYFKLESKSGSIKTTSTPLDREARDTFLIPVIAYDEEYPSRTSHAWISVQVGDVNDNTPVLTGNTTFWIDEEGTTIDHLTTSGSSGGSSTIPSKHYQGSYQIFVGRLTGEDQDIGENGQINFKLGINNSNGLHNRPKWILRSDGMLFVQSTKIHNTAAADNRGDDIPSYFLDRETTPVYEIPIIVSDLGKNPTRSSTATVTVSLRDINDNSPRFLKPSLHNLNMSSNSNFIGKNTSQSLLSIPKGLISNIPSERINILRVDNSNPGALIYTVQAIDPDEGDNGKVVYKLDVYKGYWQLTHNSNQLINKLDRINQSSSDYFIIHQNSGEIRLNKAINVDNLQKLPECLIIFAEDCGIPPRRNYAFLFIDITTHEEGEEGGPGGEGIKQTKLNSQSINNNNTGDNLNSLDRFINISHSNNKEYKDKLNRIHFSNNLQSKLLTVDGIHMYPHSNSLSSTSKMKYTQSANTIQSSSSSSPSSLFSKSNDLSVNNDDSVDGVISNFQILMNNGESEPVSTYHTSAEMITGLGIGLVIIILVCLLLLVTYAIHGTQNIRLTRGPTQTTRTKVNGTLGKQYRNVQLKGVTNTDGTDQKKCIDQRRKWKQLCSAMRFSVNSNASMNNEKIPEDIVETMNPSKVYIFNQNKNTPYEVHSAAMHIPSSNIWESYHSDYNATDPLKKFIHEKMFAYPNQTIQPKGSVYYTQLNKFSPVINSVEMGSLSGQSCSNASSDPVNNGDQTHNNTLMRTTAIVDDSNDNSNNNNNNKLLLTNIPDHETTANQTTDSKSNHPARNYAVCANGIISVSDYMTLSLHDTHNHQCTTKNMTPTNCHFLMNAINFDQLNNNNGNNNQLTRNSSPYIDHKHQHSHVPLINTVCQQNHQHHYPHSCTPPGQRCQTMSTMSRKSPNLLKHCTLHTPVVDYTTNSKTEIISSIKGRTQIKTSMNEPNNNDNNNKEGEENENDGGCIPHAEEEEEHNEECFKTSALKSGSFV</sequence>
<evidence type="ECO:0000313" key="9">
    <source>
        <dbReference type="Proteomes" id="UP000050795"/>
    </source>
</evidence>
<dbReference type="GO" id="GO:0007156">
    <property type="term" value="P:homophilic cell adhesion via plasma membrane adhesion molecules"/>
    <property type="evidence" value="ECO:0007669"/>
    <property type="project" value="InterPro"/>
</dbReference>
<dbReference type="PANTHER" id="PTHR24027:SF438">
    <property type="entry name" value="CADHERIN 23"/>
    <property type="match status" value="1"/>
</dbReference>
<reference evidence="9" key="1">
    <citation type="submission" date="2022-06" db="EMBL/GenBank/DDBJ databases">
        <authorList>
            <person name="Berger JAMES D."/>
            <person name="Berger JAMES D."/>
        </authorList>
    </citation>
    <scope>NUCLEOTIDE SEQUENCE [LARGE SCALE GENOMIC DNA]</scope>
</reference>
<accession>A0AA85J4D0</accession>
<dbReference type="PRINTS" id="PR00205">
    <property type="entry name" value="CADHERIN"/>
</dbReference>
<dbReference type="InterPro" id="IPR015919">
    <property type="entry name" value="Cadherin-like_sf"/>
</dbReference>
<name>A0AA85J4D0_TRIRE</name>
<dbReference type="WBParaSite" id="TREG1_125440.1">
    <property type="protein sequence ID" value="TREG1_125440.1"/>
    <property type="gene ID" value="TREG1_125440"/>
</dbReference>
<dbReference type="PANTHER" id="PTHR24027">
    <property type="entry name" value="CADHERIN-23"/>
    <property type="match status" value="1"/>
</dbReference>
<feature type="compositionally biased region" description="Polar residues" evidence="6">
    <location>
        <begin position="1785"/>
        <end position="1795"/>
    </location>
</feature>